<gene>
    <name evidence="1" type="ORF">M8818_005512</name>
</gene>
<evidence type="ECO:0000313" key="1">
    <source>
        <dbReference type="EMBL" id="KAK8201987.1"/>
    </source>
</evidence>
<keyword evidence="2" id="KW-1185">Reference proteome</keyword>
<organism evidence="1 2">
    <name type="scientific">Zalaria obscura</name>
    <dbReference type="NCBI Taxonomy" id="2024903"/>
    <lineage>
        <taxon>Eukaryota</taxon>
        <taxon>Fungi</taxon>
        <taxon>Dikarya</taxon>
        <taxon>Ascomycota</taxon>
        <taxon>Pezizomycotina</taxon>
        <taxon>Dothideomycetes</taxon>
        <taxon>Dothideomycetidae</taxon>
        <taxon>Dothideales</taxon>
        <taxon>Zalariaceae</taxon>
        <taxon>Zalaria</taxon>
    </lineage>
</organism>
<proteinExistence type="predicted"/>
<accession>A0ACC3S8V0</accession>
<sequence length="86" mass="9581">MGKSSGIVQGPQVLVPDHGPVSAEFLGSRVRQGTRIQGYHSPCVERWSTWNKVLQVSKVKLQRRTTMSSIAEDVFDPWNCSPQSPE</sequence>
<name>A0ACC3S8V0_9PEZI</name>
<reference evidence="1" key="1">
    <citation type="submission" date="2024-02" db="EMBL/GenBank/DDBJ databases">
        <title>Metagenome Assembled Genome of Zalaria obscura JY119.</title>
        <authorList>
            <person name="Vighnesh L."/>
            <person name="Jagadeeshwari U."/>
            <person name="Venkata Ramana C."/>
            <person name="Sasikala C."/>
        </authorList>
    </citation>
    <scope>NUCLEOTIDE SEQUENCE</scope>
    <source>
        <strain evidence="1">JY119</strain>
    </source>
</reference>
<protein>
    <submittedName>
        <fullName evidence="1">Uncharacterized protein</fullName>
    </submittedName>
</protein>
<dbReference type="Proteomes" id="UP001320706">
    <property type="component" value="Unassembled WGS sequence"/>
</dbReference>
<comment type="caution">
    <text evidence="1">The sequence shown here is derived from an EMBL/GenBank/DDBJ whole genome shotgun (WGS) entry which is preliminary data.</text>
</comment>
<dbReference type="EMBL" id="JAMKPW020000033">
    <property type="protein sequence ID" value="KAK8201987.1"/>
    <property type="molecule type" value="Genomic_DNA"/>
</dbReference>
<evidence type="ECO:0000313" key="2">
    <source>
        <dbReference type="Proteomes" id="UP001320706"/>
    </source>
</evidence>